<organism evidence="2 3">
    <name type="scientific">Brevibacterium casei CIP 102111</name>
    <dbReference type="NCBI Taxonomy" id="1255625"/>
    <lineage>
        <taxon>Bacteria</taxon>
        <taxon>Bacillati</taxon>
        <taxon>Actinomycetota</taxon>
        <taxon>Actinomycetes</taxon>
        <taxon>Micrococcales</taxon>
        <taxon>Brevibacteriaceae</taxon>
        <taxon>Brevibacterium</taxon>
    </lineage>
</organism>
<dbReference type="InterPro" id="IPR044930">
    <property type="entry name" value="Homing_endonuclease_His-Me"/>
</dbReference>
<dbReference type="InterPro" id="IPR003615">
    <property type="entry name" value="HNH_nuc"/>
</dbReference>
<evidence type="ECO:0000313" key="3">
    <source>
        <dbReference type="Proteomes" id="UP000234333"/>
    </source>
</evidence>
<sequence length="165" mass="18729">MHYRRAKKAGSLPPRKTTADRFWEKVEKTGSCWNWTGAKRAGYGKFSPSAGKQVTAHRYALKLHGSPAPEGMDVDHICGNRACVNPDHLRITTRKQNLEHVNRLRKDNTSGYIGVTRKRNKWHARVVHNGTVYLLGSHPTPEVAGEVARLKRLELFTHNDRDRVA</sequence>
<reference evidence="2 3" key="1">
    <citation type="submission" date="2017-03" db="EMBL/GenBank/DDBJ databases">
        <authorList>
            <person name="Afonso C.L."/>
            <person name="Miller P.J."/>
            <person name="Scott M.A."/>
            <person name="Spackman E."/>
            <person name="Goraichik I."/>
            <person name="Dimitrov K.M."/>
            <person name="Suarez D.L."/>
            <person name="Swayne D.E."/>
        </authorList>
    </citation>
    <scope>NUCLEOTIDE SEQUENCE [LARGE SCALE GENOMIC DNA]</scope>
    <source>
        <strain evidence="2 3">CIP 102111</strain>
    </source>
</reference>
<dbReference type="Pfam" id="PF13392">
    <property type="entry name" value="HNH_3"/>
    <property type="match status" value="1"/>
</dbReference>
<dbReference type="Gene3D" id="3.90.75.10">
    <property type="entry name" value="Homing Intron 3 (I-ppo) Encoded Endonuclease, Chain A"/>
    <property type="match status" value="1"/>
</dbReference>
<dbReference type="SUPFAM" id="SSF54060">
    <property type="entry name" value="His-Me finger endonucleases"/>
    <property type="match status" value="1"/>
</dbReference>
<keyword evidence="2" id="KW-0378">Hydrolase</keyword>
<keyword evidence="2" id="KW-0540">Nuclease</keyword>
<keyword evidence="2" id="KW-0255">Endonuclease</keyword>
<proteinExistence type="predicted"/>
<dbReference type="Proteomes" id="UP000234333">
    <property type="component" value="Unassembled WGS sequence"/>
</dbReference>
<evidence type="ECO:0000313" key="2">
    <source>
        <dbReference type="EMBL" id="SMX79485.1"/>
    </source>
</evidence>
<name>A0A2H1IWC5_9MICO</name>
<dbReference type="GO" id="GO:0004519">
    <property type="term" value="F:endonuclease activity"/>
    <property type="evidence" value="ECO:0007669"/>
    <property type="project" value="UniProtKB-KW"/>
</dbReference>
<dbReference type="EMBL" id="FXZC01000003">
    <property type="protein sequence ID" value="SMX79485.1"/>
    <property type="molecule type" value="Genomic_DNA"/>
</dbReference>
<dbReference type="InterPro" id="IPR044925">
    <property type="entry name" value="His-Me_finger_sf"/>
</dbReference>
<gene>
    <name evidence="2" type="ORF">BC102111_01658</name>
</gene>
<evidence type="ECO:0000259" key="1">
    <source>
        <dbReference type="Pfam" id="PF13392"/>
    </source>
</evidence>
<feature type="domain" description="HNH nuclease" evidence="1">
    <location>
        <begin position="56"/>
        <end position="97"/>
    </location>
</feature>
<protein>
    <submittedName>
        <fullName evidence="2">HNH endonuclease</fullName>
    </submittedName>
</protein>
<accession>A0A2H1IWC5</accession>
<dbReference type="AlphaFoldDB" id="A0A2H1IWC5"/>